<feature type="binding site" evidence="9">
    <location>
        <begin position="180"/>
        <end position="185"/>
    </location>
    <ligand>
        <name>NAD(+)</name>
        <dbReference type="ChEBI" id="CHEBI:57540"/>
    </ligand>
</feature>
<evidence type="ECO:0000313" key="10">
    <source>
        <dbReference type="EMBL" id="KEF38359.1"/>
    </source>
</evidence>
<dbReference type="GO" id="GO:0046872">
    <property type="term" value="F:metal ion binding"/>
    <property type="evidence" value="ECO:0007669"/>
    <property type="project" value="UniProtKB-UniRule"/>
</dbReference>
<feature type="binding site" evidence="9">
    <location>
        <position position="69"/>
    </location>
    <ligand>
        <name>NAD(+)</name>
        <dbReference type="ChEBI" id="CHEBI:57540"/>
    </ligand>
</feature>
<feature type="binding site" evidence="9">
    <location>
        <position position="167"/>
    </location>
    <ligand>
        <name>NAD(+)</name>
        <dbReference type="ChEBI" id="CHEBI:57540"/>
    </ligand>
</feature>
<comment type="subcellular location">
    <subcellularLocation>
        <location evidence="9">Cytoplasm</location>
    </subcellularLocation>
</comment>
<evidence type="ECO:0000256" key="6">
    <source>
        <dbReference type="ARBA" id="ARBA00022857"/>
    </source>
</evidence>
<gene>
    <name evidence="9" type="primary">nadK</name>
    <name evidence="10" type="ORF">M670_02402</name>
</gene>
<dbReference type="InterPro" id="IPR017437">
    <property type="entry name" value="ATP-NAD_kinase_PpnK-typ_C"/>
</dbReference>
<dbReference type="PANTHER" id="PTHR20275:SF0">
    <property type="entry name" value="NAD KINASE"/>
    <property type="match status" value="1"/>
</dbReference>
<keyword evidence="7 9" id="KW-0520">NAD</keyword>
<keyword evidence="4 9" id="KW-0418">Kinase</keyword>
<dbReference type="Pfam" id="PF20143">
    <property type="entry name" value="NAD_kinase_C"/>
    <property type="match status" value="1"/>
</dbReference>
<dbReference type="Proteomes" id="UP000027936">
    <property type="component" value="Unassembled WGS sequence"/>
</dbReference>
<feature type="binding site" evidence="9">
    <location>
        <begin position="64"/>
        <end position="65"/>
    </location>
    <ligand>
        <name>NAD(+)</name>
        <dbReference type="ChEBI" id="CHEBI:57540"/>
    </ligand>
</feature>
<evidence type="ECO:0000256" key="4">
    <source>
        <dbReference type="ARBA" id="ARBA00022777"/>
    </source>
</evidence>
<dbReference type="Gene3D" id="3.40.50.10330">
    <property type="entry name" value="Probable inorganic polyphosphate/atp-NAD kinase, domain 1"/>
    <property type="match status" value="1"/>
</dbReference>
<evidence type="ECO:0000256" key="7">
    <source>
        <dbReference type="ARBA" id="ARBA00023027"/>
    </source>
</evidence>
<comment type="caution">
    <text evidence="9">Lacks conserved residue(s) required for the propagation of feature annotation.</text>
</comment>
<protein>
    <recommendedName>
        <fullName evidence="9">NAD kinase</fullName>
        <ecNumber evidence="9">2.7.1.23</ecNumber>
    </recommendedName>
    <alternativeName>
        <fullName evidence="9">ATP-dependent NAD kinase</fullName>
    </alternativeName>
</protein>
<evidence type="ECO:0000256" key="2">
    <source>
        <dbReference type="ARBA" id="ARBA00022679"/>
    </source>
</evidence>
<feature type="active site" description="Proton acceptor" evidence="9">
    <location>
        <position position="64"/>
    </location>
</feature>
<keyword evidence="2 9" id="KW-0808">Transferase</keyword>
<evidence type="ECO:0000256" key="9">
    <source>
        <dbReference type="HAMAP-Rule" id="MF_00361"/>
    </source>
</evidence>
<dbReference type="NCBIfam" id="NF003424">
    <property type="entry name" value="PRK04885.1"/>
    <property type="match status" value="1"/>
</dbReference>
<dbReference type="GO" id="GO:0051287">
    <property type="term" value="F:NAD binding"/>
    <property type="evidence" value="ECO:0007669"/>
    <property type="project" value="UniProtKB-ARBA"/>
</dbReference>
<evidence type="ECO:0000256" key="8">
    <source>
        <dbReference type="ARBA" id="ARBA00047925"/>
    </source>
</evidence>
<sequence length="287" mass="32400">MINYYQNYLNYHKRLDVGCMKFAITSRGDQTSNALRMKMKNYLLDFDLVFDEAEPDIVISIGGDGTLLHAFHQYQHRLSQTAFVGVHTGHLGFYADWVPSEVEKLVIELARTPFSVVEYPILETIVRHIDGGKESMYLSLNETTIKATEGSLVIDVEIKGQKFETFRGDGLCISTPSGSTAYNKSLGGAIIHPSIEAIQVAEMASINNRVFRTIGSPLILPGHHTLLLRPKEAVDLLVTVDHKTILHKDVKSIQCRVSDEKVRFARYRPFPFWNRVRDSFVGNDNRG</sequence>
<feature type="binding site" evidence="9">
    <location>
        <position position="169"/>
    </location>
    <ligand>
        <name>NAD(+)</name>
        <dbReference type="ChEBI" id="CHEBI:57540"/>
    </ligand>
</feature>
<comment type="cofactor">
    <cofactor evidence="9">
        <name>a divalent metal cation</name>
        <dbReference type="ChEBI" id="CHEBI:60240"/>
    </cofactor>
</comment>
<comment type="catalytic activity">
    <reaction evidence="8 9">
        <text>NAD(+) + ATP = ADP + NADP(+) + H(+)</text>
        <dbReference type="Rhea" id="RHEA:18629"/>
        <dbReference type="ChEBI" id="CHEBI:15378"/>
        <dbReference type="ChEBI" id="CHEBI:30616"/>
        <dbReference type="ChEBI" id="CHEBI:57540"/>
        <dbReference type="ChEBI" id="CHEBI:58349"/>
        <dbReference type="ChEBI" id="CHEBI:456216"/>
        <dbReference type="EC" id="2.7.1.23"/>
    </reaction>
</comment>
<feature type="binding site" evidence="9">
    <location>
        <begin position="141"/>
        <end position="142"/>
    </location>
    <ligand>
        <name>NAD(+)</name>
        <dbReference type="ChEBI" id="CHEBI:57540"/>
    </ligand>
</feature>
<evidence type="ECO:0000256" key="3">
    <source>
        <dbReference type="ARBA" id="ARBA00022741"/>
    </source>
</evidence>
<keyword evidence="3 9" id="KW-0547">Nucleotide-binding</keyword>
<dbReference type="GO" id="GO:0003951">
    <property type="term" value="F:NAD+ kinase activity"/>
    <property type="evidence" value="ECO:0007669"/>
    <property type="project" value="UniProtKB-UniRule"/>
</dbReference>
<comment type="caution">
    <text evidence="10">The sequence shown here is derived from an EMBL/GenBank/DDBJ whole genome shotgun (WGS) entry which is preliminary data.</text>
</comment>
<proteinExistence type="inferred from homology"/>
<dbReference type="PATRIC" id="fig|1348973.3.peg.2319"/>
<dbReference type="InterPro" id="IPR002504">
    <property type="entry name" value="NADK"/>
</dbReference>
<evidence type="ECO:0000256" key="1">
    <source>
        <dbReference type="ARBA" id="ARBA00022490"/>
    </source>
</evidence>
<dbReference type="GO" id="GO:0019674">
    <property type="term" value="P:NAD+ metabolic process"/>
    <property type="evidence" value="ECO:0007669"/>
    <property type="project" value="InterPro"/>
</dbReference>
<feature type="binding site" evidence="9">
    <location>
        <position position="204"/>
    </location>
    <ligand>
        <name>NAD(+)</name>
        <dbReference type="ChEBI" id="CHEBI:57540"/>
    </ligand>
</feature>
<dbReference type="PANTHER" id="PTHR20275">
    <property type="entry name" value="NAD KINASE"/>
    <property type="match status" value="1"/>
</dbReference>
<dbReference type="GO" id="GO:0005737">
    <property type="term" value="C:cytoplasm"/>
    <property type="evidence" value="ECO:0007669"/>
    <property type="project" value="UniProtKB-SubCell"/>
</dbReference>
<dbReference type="AlphaFoldDB" id="A0A072NKZ4"/>
<keyword evidence="5 9" id="KW-0067">ATP-binding</keyword>
<comment type="function">
    <text evidence="9">Involved in the regulation of the intracellular balance of NAD and NADP, and is a key enzyme in the biosynthesis of NADP. Catalyzes specifically the phosphorylation on 2'-hydroxyl of the adenosine moiety of NAD to yield NADP.</text>
</comment>
<organism evidence="10 11">
    <name type="scientific">Schinkia azotoformans MEV2011</name>
    <dbReference type="NCBI Taxonomy" id="1348973"/>
    <lineage>
        <taxon>Bacteria</taxon>
        <taxon>Bacillati</taxon>
        <taxon>Bacillota</taxon>
        <taxon>Bacilli</taxon>
        <taxon>Bacillales</taxon>
        <taxon>Bacillaceae</taxon>
        <taxon>Calidifontibacillus/Schinkia group</taxon>
        <taxon>Schinkia</taxon>
    </lineage>
</organism>
<dbReference type="Pfam" id="PF01513">
    <property type="entry name" value="NAD_kinase"/>
    <property type="match status" value="1"/>
</dbReference>
<dbReference type="GO" id="GO:0006741">
    <property type="term" value="P:NADP+ biosynthetic process"/>
    <property type="evidence" value="ECO:0007669"/>
    <property type="project" value="UniProtKB-UniRule"/>
</dbReference>
<name>A0A072NKZ4_SCHAZ</name>
<dbReference type="FunFam" id="2.60.200.30:FF:000002">
    <property type="entry name" value="NAD kinase"/>
    <property type="match status" value="1"/>
</dbReference>
<keyword evidence="6 9" id="KW-0521">NADP</keyword>
<dbReference type="HAMAP" id="MF_00361">
    <property type="entry name" value="NAD_kinase"/>
    <property type="match status" value="1"/>
</dbReference>
<dbReference type="EMBL" id="JJRY01000008">
    <property type="protein sequence ID" value="KEF38359.1"/>
    <property type="molecule type" value="Genomic_DNA"/>
</dbReference>
<reference evidence="10 11" key="1">
    <citation type="submission" date="2014-04" db="EMBL/GenBank/DDBJ databases">
        <title>Draft genome sequence of Bacillus azotoformans MEV2011, a (co-) denitrifying strain unable to grow in the presence of oxygen.</title>
        <authorList>
            <person name="Nielsen M."/>
            <person name="Schreiber L."/>
            <person name="Finster K."/>
            <person name="Schramm A."/>
        </authorList>
    </citation>
    <scope>NUCLEOTIDE SEQUENCE [LARGE SCALE GENOMIC DNA]</scope>
    <source>
        <strain evidence="10 11">MEV2011</strain>
    </source>
</reference>
<dbReference type="EC" id="2.7.1.23" evidence="9"/>
<evidence type="ECO:0000313" key="11">
    <source>
        <dbReference type="Proteomes" id="UP000027936"/>
    </source>
</evidence>
<dbReference type="GO" id="GO:0005524">
    <property type="term" value="F:ATP binding"/>
    <property type="evidence" value="ECO:0007669"/>
    <property type="project" value="UniProtKB-KW"/>
</dbReference>
<keyword evidence="1 9" id="KW-0963">Cytoplasm</keyword>
<dbReference type="InterPro" id="IPR016064">
    <property type="entry name" value="NAD/diacylglycerol_kinase_sf"/>
</dbReference>
<dbReference type="SUPFAM" id="SSF111331">
    <property type="entry name" value="NAD kinase/diacylglycerol kinase-like"/>
    <property type="match status" value="1"/>
</dbReference>
<comment type="similarity">
    <text evidence="9">Belongs to the NAD kinase family.</text>
</comment>
<accession>A0A072NKZ4</accession>
<dbReference type="InterPro" id="IPR017438">
    <property type="entry name" value="ATP-NAD_kinase_N"/>
</dbReference>
<dbReference type="Gene3D" id="2.60.200.30">
    <property type="entry name" value="Probable inorganic polyphosphate/atp-NAD kinase, domain 2"/>
    <property type="match status" value="1"/>
</dbReference>
<evidence type="ECO:0000256" key="5">
    <source>
        <dbReference type="ARBA" id="ARBA00022840"/>
    </source>
</evidence>